<dbReference type="EMBL" id="BMLV01000002">
    <property type="protein sequence ID" value="GGP03837.1"/>
    <property type="molecule type" value="Genomic_DNA"/>
</dbReference>
<dbReference type="Proteomes" id="UP000620064">
    <property type="component" value="Unassembled WGS sequence"/>
</dbReference>
<protein>
    <submittedName>
        <fullName evidence="1">Uncharacterized protein</fullName>
    </submittedName>
</protein>
<accession>A0ABQ2NJT8</accession>
<gene>
    <name evidence="1" type="ORF">GCM10010992_13760</name>
</gene>
<evidence type="ECO:0000313" key="1">
    <source>
        <dbReference type="EMBL" id="GGP03837.1"/>
    </source>
</evidence>
<keyword evidence="2" id="KW-1185">Reference proteome</keyword>
<organism evidence="1 2">
    <name type="scientific">Cloacibacterium rupense</name>
    <dbReference type="NCBI Taxonomy" id="517423"/>
    <lineage>
        <taxon>Bacteria</taxon>
        <taxon>Pseudomonadati</taxon>
        <taxon>Bacteroidota</taxon>
        <taxon>Flavobacteriia</taxon>
        <taxon>Flavobacteriales</taxon>
        <taxon>Weeksellaceae</taxon>
    </lineage>
</organism>
<reference evidence="2" key="1">
    <citation type="journal article" date="2019" name="Int. J. Syst. Evol. Microbiol.">
        <title>The Global Catalogue of Microorganisms (GCM) 10K type strain sequencing project: providing services to taxonomists for standard genome sequencing and annotation.</title>
        <authorList>
            <consortium name="The Broad Institute Genomics Platform"/>
            <consortium name="The Broad Institute Genome Sequencing Center for Infectious Disease"/>
            <person name="Wu L."/>
            <person name="Ma J."/>
        </authorList>
    </citation>
    <scope>NUCLEOTIDE SEQUENCE [LARGE SCALE GENOMIC DNA]</scope>
    <source>
        <strain evidence="2">CGMCC 1.7656</strain>
    </source>
</reference>
<name>A0ABQ2NJT8_9FLAO</name>
<comment type="caution">
    <text evidence="1">The sequence shown here is derived from an EMBL/GenBank/DDBJ whole genome shotgun (WGS) entry which is preliminary data.</text>
</comment>
<evidence type="ECO:0000313" key="2">
    <source>
        <dbReference type="Proteomes" id="UP000620064"/>
    </source>
</evidence>
<proteinExistence type="predicted"/>
<sequence length="98" mass="10971">MNWGNSPSPFKVFRKIFGGIYIQGDSCNILTENILIPGGIVLTQKLKPMVTIINYKERQKEDGTSFYVLEVQGGIEMVKSQKTVNFYATAKKAPKPSQ</sequence>
<dbReference type="RefSeq" id="WP_188617512.1">
    <property type="nucleotide sequence ID" value="NZ_BMLV01000002.1"/>
</dbReference>